<protein>
    <submittedName>
        <fullName evidence="2">Uncharacterized protein</fullName>
    </submittedName>
</protein>
<keyword evidence="3" id="KW-1185">Reference proteome</keyword>
<gene>
    <name evidence="2" type="ORF">ALC57_09589</name>
</gene>
<name>A0A195DZ24_9HYME</name>
<dbReference type="PROSITE" id="PS00549">
    <property type="entry name" value="BACTERIOFERRITIN"/>
    <property type="match status" value="1"/>
</dbReference>
<dbReference type="Proteomes" id="UP000078492">
    <property type="component" value="Unassembled WGS sequence"/>
</dbReference>
<feature type="transmembrane region" description="Helical" evidence="1">
    <location>
        <begin position="17"/>
        <end position="37"/>
    </location>
</feature>
<keyword evidence="1" id="KW-0812">Transmembrane</keyword>
<accession>A0A195DZ24</accession>
<keyword evidence="1" id="KW-1133">Transmembrane helix</keyword>
<evidence type="ECO:0000313" key="2">
    <source>
        <dbReference type="EMBL" id="KYN18081.1"/>
    </source>
</evidence>
<sequence length="86" mass="9850">MAGEYAILRRLLQQLSIALRPLIISGFILWQIVNVLIRRFAVKRSFKSPRSAEFVEYSHSSEGDEGGTWKNISVKRESDLLNDEAK</sequence>
<dbReference type="AlphaFoldDB" id="A0A195DZ24"/>
<organism evidence="2 3">
    <name type="scientific">Trachymyrmex cornetzi</name>
    <dbReference type="NCBI Taxonomy" id="471704"/>
    <lineage>
        <taxon>Eukaryota</taxon>
        <taxon>Metazoa</taxon>
        <taxon>Ecdysozoa</taxon>
        <taxon>Arthropoda</taxon>
        <taxon>Hexapoda</taxon>
        <taxon>Insecta</taxon>
        <taxon>Pterygota</taxon>
        <taxon>Neoptera</taxon>
        <taxon>Endopterygota</taxon>
        <taxon>Hymenoptera</taxon>
        <taxon>Apocrita</taxon>
        <taxon>Aculeata</taxon>
        <taxon>Formicoidea</taxon>
        <taxon>Formicidae</taxon>
        <taxon>Myrmicinae</taxon>
        <taxon>Trachymyrmex</taxon>
    </lineage>
</organism>
<keyword evidence="1" id="KW-0472">Membrane</keyword>
<evidence type="ECO:0000313" key="3">
    <source>
        <dbReference type="Proteomes" id="UP000078492"/>
    </source>
</evidence>
<reference evidence="2 3" key="1">
    <citation type="submission" date="2015-09" db="EMBL/GenBank/DDBJ databases">
        <title>Trachymyrmex cornetzi WGS genome.</title>
        <authorList>
            <person name="Nygaard S."/>
            <person name="Hu H."/>
            <person name="Boomsma J."/>
            <person name="Zhang G."/>
        </authorList>
    </citation>
    <scope>NUCLEOTIDE SEQUENCE [LARGE SCALE GENOMIC DNA]</scope>
    <source>
        <strain evidence="2">Tcor2-1</strain>
        <tissue evidence="2">Whole body</tissue>
    </source>
</reference>
<dbReference type="EMBL" id="KQ980044">
    <property type="protein sequence ID" value="KYN18081.1"/>
    <property type="molecule type" value="Genomic_DNA"/>
</dbReference>
<proteinExistence type="predicted"/>
<evidence type="ECO:0000256" key="1">
    <source>
        <dbReference type="SAM" id="Phobius"/>
    </source>
</evidence>